<evidence type="ECO:0000256" key="1">
    <source>
        <dbReference type="SAM" id="Phobius"/>
    </source>
</evidence>
<feature type="transmembrane region" description="Helical" evidence="1">
    <location>
        <begin position="25"/>
        <end position="42"/>
    </location>
</feature>
<dbReference type="EMBL" id="AP018694">
    <property type="protein sequence ID" value="BBE18264.1"/>
    <property type="molecule type" value="Genomic_DNA"/>
</dbReference>
<reference evidence="2" key="1">
    <citation type="journal article" date="2020" name="Int. J. Syst. Evol. Microbiol.">
        <title>Aquipluma nitroreducens gen. nov. sp. nov., a novel facultatively anaerobic bacterium isolated from a freshwater lake.</title>
        <authorList>
            <person name="Watanabe M."/>
            <person name="Kojima H."/>
            <person name="Fukui M."/>
        </authorList>
    </citation>
    <scope>NUCLEOTIDE SEQUENCE</scope>
    <source>
        <strain evidence="2">MeG22</strain>
    </source>
</reference>
<gene>
    <name evidence="2" type="ORF">AQPE_2426</name>
</gene>
<protein>
    <submittedName>
        <fullName evidence="2">Uncharacterized protein</fullName>
    </submittedName>
</protein>
<keyword evidence="1" id="KW-0472">Membrane</keyword>
<keyword evidence="1" id="KW-1133">Transmembrane helix</keyword>
<organism evidence="2 3">
    <name type="scientific">Aquipluma nitroreducens</name>
    <dbReference type="NCBI Taxonomy" id="2010828"/>
    <lineage>
        <taxon>Bacteria</taxon>
        <taxon>Pseudomonadati</taxon>
        <taxon>Bacteroidota</taxon>
        <taxon>Bacteroidia</taxon>
        <taxon>Marinilabiliales</taxon>
        <taxon>Prolixibacteraceae</taxon>
        <taxon>Aquipluma</taxon>
    </lineage>
</organism>
<sequence length="52" mass="5824">MVLVGSVSNIFGANDNFFCTIYCDFGIALLIATILFVVYLIINQSFHHKVQI</sequence>
<evidence type="ECO:0000313" key="2">
    <source>
        <dbReference type="EMBL" id="BBE18264.1"/>
    </source>
</evidence>
<evidence type="ECO:0000313" key="3">
    <source>
        <dbReference type="Proteomes" id="UP001193389"/>
    </source>
</evidence>
<accession>A0A5K7SAE7</accession>
<dbReference type="KEGG" id="anf:AQPE_2426"/>
<dbReference type="Proteomes" id="UP001193389">
    <property type="component" value="Chromosome"/>
</dbReference>
<keyword evidence="1" id="KW-0812">Transmembrane</keyword>
<keyword evidence="3" id="KW-1185">Reference proteome</keyword>
<proteinExistence type="predicted"/>
<dbReference type="AlphaFoldDB" id="A0A5K7SAE7"/>
<name>A0A5K7SAE7_9BACT</name>